<dbReference type="STRING" id="696762.PFRI_22180"/>
<keyword evidence="2" id="KW-0808">Transferase</keyword>
<organism evidence="2 3">
    <name type="scientific">Planktotalea frisia</name>
    <dbReference type="NCBI Taxonomy" id="696762"/>
    <lineage>
        <taxon>Bacteria</taxon>
        <taxon>Pseudomonadati</taxon>
        <taxon>Pseudomonadota</taxon>
        <taxon>Alphaproteobacteria</taxon>
        <taxon>Rhodobacterales</taxon>
        <taxon>Paracoccaceae</taxon>
        <taxon>Planktotalea</taxon>
    </lineage>
</organism>
<dbReference type="OrthoDB" id="9809275at2"/>
<dbReference type="EMBL" id="MLCB01000139">
    <property type="protein sequence ID" value="OJI93589.1"/>
    <property type="molecule type" value="Genomic_DNA"/>
</dbReference>
<dbReference type="InterPro" id="IPR011009">
    <property type="entry name" value="Kinase-like_dom_sf"/>
</dbReference>
<feature type="domain" description="Aminoglycoside phosphotransferase" evidence="1">
    <location>
        <begin position="24"/>
        <end position="248"/>
    </location>
</feature>
<gene>
    <name evidence="2" type="ORF">PFRI_22180</name>
</gene>
<dbReference type="Gene3D" id="3.90.1200.10">
    <property type="match status" value="1"/>
</dbReference>
<reference evidence="2 3" key="1">
    <citation type="submission" date="2016-10" db="EMBL/GenBank/DDBJ databases">
        <title>Genome sequence of Planktotalea frisia SH6-1.</title>
        <authorList>
            <person name="Poehlein A."/>
            <person name="Bakenhus I."/>
            <person name="Voget S."/>
            <person name="Brinkhoff T."/>
            <person name="Simon M."/>
        </authorList>
    </citation>
    <scope>NUCLEOTIDE SEQUENCE [LARGE SCALE GENOMIC DNA]</scope>
    <source>
        <strain evidence="2 3">SH6-1</strain>
    </source>
</reference>
<dbReference type="RefSeq" id="WP_072630773.1">
    <property type="nucleotide sequence ID" value="NZ_MLCB01000139.1"/>
</dbReference>
<evidence type="ECO:0000259" key="1">
    <source>
        <dbReference type="Pfam" id="PF01636"/>
    </source>
</evidence>
<evidence type="ECO:0000313" key="3">
    <source>
        <dbReference type="Proteomes" id="UP000184514"/>
    </source>
</evidence>
<protein>
    <submittedName>
        <fullName evidence="2">Phosphotransferase enzyme family protein</fullName>
    </submittedName>
</protein>
<name>A0A1L9NWF5_9RHOB</name>
<dbReference type="SUPFAM" id="SSF56112">
    <property type="entry name" value="Protein kinase-like (PK-like)"/>
    <property type="match status" value="1"/>
</dbReference>
<keyword evidence="3" id="KW-1185">Reference proteome</keyword>
<dbReference type="Pfam" id="PF01636">
    <property type="entry name" value="APH"/>
    <property type="match status" value="1"/>
</dbReference>
<dbReference type="Proteomes" id="UP000184514">
    <property type="component" value="Unassembled WGS sequence"/>
</dbReference>
<dbReference type="InterPro" id="IPR002575">
    <property type="entry name" value="Aminoglycoside_PTrfase"/>
</dbReference>
<proteinExistence type="predicted"/>
<sequence>MNMRESIISEFLAKTNWANALRAPLAGDASLRKYQRLAAGKDGRIAVLMDADPKLGNDVRPFIKITNYLRSLSLSAPDIYAADEASGLLIIEDLGDDLYAKAVADKPELEIPLYEAATDVLLHLHKAPPPSLLPYDTKSMTDMALLAFDWYQFGASDKVNIDHRDTFKTAFSHLLETRISAPSVLIQRDYHAENLLWLSDRKGHARVGLLDYQDAQLGHPAYDLVSMLKDARRDVPESVEEAMVQHYVTHSAIDDQEFRDAYHLLGLQRNLRILGVFARLSMHFGKPHYVDFIPRVWNFIQRDLGQKINEPVGTILNETLPTPTPEILIRLKDKCATIPTL</sequence>
<accession>A0A1L9NWF5</accession>
<dbReference type="AlphaFoldDB" id="A0A1L9NWF5"/>
<evidence type="ECO:0000313" key="2">
    <source>
        <dbReference type="EMBL" id="OJI93589.1"/>
    </source>
</evidence>
<dbReference type="GO" id="GO:0016740">
    <property type="term" value="F:transferase activity"/>
    <property type="evidence" value="ECO:0007669"/>
    <property type="project" value="UniProtKB-KW"/>
</dbReference>
<dbReference type="Gene3D" id="3.30.200.20">
    <property type="entry name" value="Phosphorylase Kinase, domain 1"/>
    <property type="match status" value="1"/>
</dbReference>
<comment type="caution">
    <text evidence="2">The sequence shown here is derived from an EMBL/GenBank/DDBJ whole genome shotgun (WGS) entry which is preliminary data.</text>
</comment>